<evidence type="ECO:0000259" key="1">
    <source>
        <dbReference type="Pfam" id="PF01425"/>
    </source>
</evidence>
<feature type="non-terminal residue" evidence="2">
    <location>
        <position position="464"/>
    </location>
</feature>
<dbReference type="SUPFAM" id="SSF75304">
    <property type="entry name" value="Amidase signature (AS) enzymes"/>
    <property type="match status" value="1"/>
</dbReference>
<dbReference type="Gene3D" id="3.90.1300.10">
    <property type="entry name" value="Amidase signature (AS) domain"/>
    <property type="match status" value="1"/>
</dbReference>
<dbReference type="Pfam" id="PF01425">
    <property type="entry name" value="Amidase"/>
    <property type="match status" value="1"/>
</dbReference>
<gene>
    <name evidence="2" type="ORF">CCHLO57077_00014291</name>
</gene>
<comment type="caution">
    <text evidence="2">The sequence shown here is derived from an EMBL/GenBank/DDBJ whole genome shotgun (WGS) entry which is preliminary data.</text>
</comment>
<accession>A0AA35Q1I4</accession>
<dbReference type="EMBL" id="CABFNP030000761">
    <property type="protein sequence ID" value="CAI6085557.1"/>
    <property type="molecule type" value="Genomic_DNA"/>
</dbReference>
<reference evidence="2" key="1">
    <citation type="submission" date="2023-01" db="EMBL/GenBank/DDBJ databases">
        <authorList>
            <person name="Piombo E."/>
        </authorList>
    </citation>
    <scope>NUCLEOTIDE SEQUENCE</scope>
</reference>
<evidence type="ECO:0000313" key="3">
    <source>
        <dbReference type="Proteomes" id="UP001160390"/>
    </source>
</evidence>
<protein>
    <recommendedName>
        <fullName evidence="1">Amidase domain-containing protein</fullName>
    </recommendedName>
</protein>
<dbReference type="InterPro" id="IPR023631">
    <property type="entry name" value="Amidase_dom"/>
</dbReference>
<keyword evidence="3" id="KW-1185">Reference proteome</keyword>
<proteinExistence type="predicted"/>
<name>A0AA35Q1I4_9HYPO</name>
<feature type="domain" description="Amidase" evidence="1">
    <location>
        <begin position="12"/>
        <end position="185"/>
    </location>
</feature>
<dbReference type="Proteomes" id="UP001160390">
    <property type="component" value="Unassembled WGS sequence"/>
</dbReference>
<sequence>MMSRPWTELHGPDEESAAYTKKLIALGAVIVGKTKMTSFASPEEATDQWIDFHCPVNPRGDRYQSPSSSSTGAGTSLAGYSWLDFSVAGDSAGSVRAPAPCSRLFSLRPSFNSTSMEGIPVNSSYESSDAPTSPCLFLCIFSTLANPPNREFDAVGHFARNLRDHHYIVSHTFENIPQNFSKFPSKILYPLEFYPLKNSKQQDLTEEFVAILEEFLGVKRTPFSFVEEWEKSPPKQAEALPLLKYTEKSAFWALCYDYYHGFDVFRDDYKANFGKDAFTSSVVRFRWDVGKQVTPEEYDEYLRQLEVFREWFSKRFMRPDSESLSSAILVMPYGEPDPEYRDEPTLSRSPAGTFPTIAEKFISPILHAPQLVLPFAQMPYFSRISGRDEVRPIASTLIGAKGSDLMLIELAIAAFKKASWPTTIQTGCYMYPLASNSRNVSRRSTTAPGPTIGSRVKLNGFAEI</sequence>
<dbReference type="InterPro" id="IPR036928">
    <property type="entry name" value="AS_sf"/>
</dbReference>
<dbReference type="AlphaFoldDB" id="A0AA35Q1I4"/>
<organism evidence="2 3">
    <name type="scientific">Clonostachys chloroleuca</name>
    <dbReference type="NCBI Taxonomy" id="1926264"/>
    <lineage>
        <taxon>Eukaryota</taxon>
        <taxon>Fungi</taxon>
        <taxon>Dikarya</taxon>
        <taxon>Ascomycota</taxon>
        <taxon>Pezizomycotina</taxon>
        <taxon>Sordariomycetes</taxon>
        <taxon>Hypocreomycetidae</taxon>
        <taxon>Hypocreales</taxon>
        <taxon>Bionectriaceae</taxon>
        <taxon>Clonostachys</taxon>
    </lineage>
</organism>
<evidence type="ECO:0000313" key="2">
    <source>
        <dbReference type="EMBL" id="CAI6085557.1"/>
    </source>
</evidence>
<dbReference type="PANTHER" id="PTHR46310:SF7">
    <property type="entry name" value="AMIDASE 1"/>
    <property type="match status" value="1"/>
</dbReference>
<dbReference type="PANTHER" id="PTHR46310">
    <property type="entry name" value="AMIDASE 1"/>
    <property type="match status" value="1"/>
</dbReference>